<evidence type="ECO:0000259" key="1">
    <source>
        <dbReference type="Pfam" id="PF13961"/>
    </source>
</evidence>
<keyword evidence="4" id="KW-1185">Reference proteome</keyword>
<feature type="domain" description="DUF4219" evidence="1">
    <location>
        <begin position="19"/>
        <end position="46"/>
    </location>
</feature>
<dbReference type="Pfam" id="PF13961">
    <property type="entry name" value="DUF4219"/>
    <property type="match status" value="1"/>
</dbReference>
<dbReference type="AlphaFoldDB" id="A0A1Q5UR78"/>
<dbReference type="STRING" id="1316194.A0A1Q5UR78"/>
<organism evidence="3 4">
    <name type="scientific">Penicillium subrubescens</name>
    <dbReference type="NCBI Taxonomy" id="1316194"/>
    <lineage>
        <taxon>Eukaryota</taxon>
        <taxon>Fungi</taxon>
        <taxon>Dikarya</taxon>
        <taxon>Ascomycota</taxon>
        <taxon>Pezizomycotina</taxon>
        <taxon>Eurotiomycetes</taxon>
        <taxon>Eurotiomycetidae</taxon>
        <taxon>Eurotiales</taxon>
        <taxon>Aspergillaceae</taxon>
        <taxon>Penicillium</taxon>
    </lineage>
</organism>
<protein>
    <recommendedName>
        <fullName evidence="1">DUF4219 domain-containing protein</fullName>
    </recommendedName>
</protein>
<dbReference type="EMBL" id="MNBE01000035">
    <property type="protein sequence ID" value="OKP14971.1"/>
    <property type="molecule type" value="Genomic_DNA"/>
</dbReference>
<dbReference type="Proteomes" id="UP000186955">
    <property type="component" value="Unassembled WGS sequence"/>
</dbReference>
<evidence type="ECO:0000313" key="2">
    <source>
        <dbReference type="EMBL" id="OKP11349.1"/>
    </source>
</evidence>
<proteinExistence type="predicted"/>
<accession>A0A1Q5UR78</accession>
<comment type="caution">
    <text evidence="3">The sequence shown here is derived from an EMBL/GenBank/DDBJ whole genome shotgun (WGS) entry which is preliminary data.</text>
</comment>
<name>A0A1Q5UR78_9EURO</name>
<reference evidence="3 4" key="1">
    <citation type="submission" date="2016-10" db="EMBL/GenBank/DDBJ databases">
        <title>Genome sequence of the ascomycete fungus Penicillium subrubescens.</title>
        <authorList>
            <person name="De Vries R.P."/>
            <person name="Peng M."/>
            <person name="Dilokpimol A."/>
            <person name="Hilden K."/>
            <person name="Makela M.R."/>
            <person name="Grigoriev I."/>
            <person name="Riley R."/>
            <person name="Granchi Z."/>
        </authorList>
    </citation>
    <scope>NUCLEOTIDE SEQUENCE [LARGE SCALE GENOMIC DNA]</scope>
    <source>
        <strain evidence="3 4">CBS 132785</strain>
    </source>
</reference>
<evidence type="ECO:0000313" key="4">
    <source>
        <dbReference type="Proteomes" id="UP000186955"/>
    </source>
</evidence>
<feature type="non-terminal residue" evidence="3">
    <location>
        <position position="88"/>
    </location>
</feature>
<dbReference type="InterPro" id="IPR025314">
    <property type="entry name" value="DUF4219"/>
</dbReference>
<sequence length="88" mass="9934">MSALVHDSPDRAVTAIEPLTGSDNYATWKRLMTSYLKARQVWDVVSGDLQRPDCQFKYAKPITVDIIPLVEPHLNGAVRQRAIEARLE</sequence>
<dbReference type="EMBL" id="MNBE01000285">
    <property type="protein sequence ID" value="OKP11349.1"/>
    <property type="molecule type" value="Genomic_DNA"/>
</dbReference>
<evidence type="ECO:0000313" key="3">
    <source>
        <dbReference type="EMBL" id="OKP14971.1"/>
    </source>
</evidence>
<gene>
    <name evidence="2" type="ORF">PENSUB_3134</name>
    <name evidence="3" type="ORF">PENSUB_4172</name>
</gene>